<dbReference type="SMART" id="SM00205">
    <property type="entry name" value="THN"/>
    <property type="match status" value="1"/>
</dbReference>
<dbReference type="InterPro" id="IPR017949">
    <property type="entry name" value="Thaumatin_CS"/>
</dbReference>
<evidence type="ECO:0000256" key="1">
    <source>
        <dbReference type="ARBA" id="ARBA00010607"/>
    </source>
</evidence>
<feature type="disulfide bond" evidence="3">
    <location>
        <begin position="209"/>
        <end position="218"/>
    </location>
</feature>
<feature type="disulfide bond" evidence="3">
    <location>
        <begin position="219"/>
        <end position="229"/>
    </location>
</feature>
<dbReference type="AlphaFoldDB" id="A0A843X8K1"/>
<dbReference type="PROSITE" id="PS51367">
    <property type="entry name" value="THAUMATIN_2"/>
    <property type="match status" value="1"/>
</dbReference>
<dbReference type="PANTHER" id="PTHR31048">
    <property type="entry name" value="OS03G0233200 PROTEIN"/>
    <property type="match status" value="1"/>
</dbReference>
<keyword evidence="4" id="KW-0472">Membrane</keyword>
<evidence type="ECO:0008006" key="7">
    <source>
        <dbReference type="Google" id="ProtNLM"/>
    </source>
</evidence>
<dbReference type="FunFam" id="2.60.110.10:FF:000002">
    <property type="entry name" value="Thaumatin-like protein 1a"/>
    <property type="match status" value="1"/>
</dbReference>
<dbReference type="PIRSF" id="PIRSF002703">
    <property type="entry name" value="Thaumatin"/>
    <property type="match status" value="1"/>
</dbReference>
<gene>
    <name evidence="5" type="ORF">Taro_048599</name>
</gene>
<comment type="caution">
    <text evidence="5">The sequence shown here is derived from an EMBL/GenBank/DDBJ whole genome shotgun (WGS) entry which is preliminary data.</text>
</comment>
<dbReference type="PROSITE" id="PS00316">
    <property type="entry name" value="THAUMATIN_1"/>
    <property type="match status" value="1"/>
</dbReference>
<evidence type="ECO:0000256" key="4">
    <source>
        <dbReference type="SAM" id="Phobius"/>
    </source>
</evidence>
<evidence type="ECO:0000256" key="3">
    <source>
        <dbReference type="PIRSR" id="PIRSR002703-1"/>
    </source>
</evidence>
<comment type="similarity">
    <text evidence="1">Belongs to the thaumatin family.</text>
</comment>
<reference evidence="5" key="1">
    <citation type="submission" date="2017-07" db="EMBL/GenBank/DDBJ databases">
        <title>Taro Niue Genome Assembly and Annotation.</title>
        <authorList>
            <person name="Atibalentja N."/>
            <person name="Keating K."/>
            <person name="Fields C.J."/>
        </authorList>
    </citation>
    <scope>NUCLEOTIDE SEQUENCE</scope>
    <source>
        <strain evidence="5">Niue_2</strain>
        <tissue evidence="5">Leaf</tissue>
    </source>
</reference>
<dbReference type="SUPFAM" id="SSF49870">
    <property type="entry name" value="Osmotin, thaumatin-like protein"/>
    <property type="match status" value="1"/>
</dbReference>
<name>A0A843X8K1_COLES</name>
<dbReference type="Pfam" id="PF00314">
    <property type="entry name" value="Thaumatin"/>
    <property type="match status" value="1"/>
</dbReference>
<dbReference type="EMBL" id="NMUH01006624">
    <property type="protein sequence ID" value="MQM15649.1"/>
    <property type="molecule type" value="Genomic_DNA"/>
</dbReference>
<dbReference type="Gene3D" id="2.60.110.10">
    <property type="entry name" value="Thaumatin"/>
    <property type="match status" value="1"/>
</dbReference>
<feature type="disulfide bond" evidence="3">
    <location>
        <begin position="108"/>
        <end position="118"/>
    </location>
</feature>
<dbReference type="InterPro" id="IPR037176">
    <property type="entry name" value="Osmotin/thaumatin-like_sf"/>
</dbReference>
<keyword evidence="6" id="KW-1185">Reference proteome</keyword>
<feature type="disulfide bond" evidence="3">
    <location>
        <begin position="177"/>
        <end position="259"/>
    </location>
</feature>
<accession>A0A843X8K1</accession>
<dbReference type="CDD" id="cd09218">
    <property type="entry name" value="TLP-PA"/>
    <property type="match status" value="1"/>
</dbReference>
<keyword evidence="4" id="KW-0812">Transmembrane</keyword>
<dbReference type="PRINTS" id="PR00347">
    <property type="entry name" value="THAUMATIN"/>
</dbReference>
<feature type="disulfide bond" evidence="3">
    <location>
        <begin position="63"/>
        <end position="269"/>
    </location>
</feature>
<evidence type="ECO:0000256" key="2">
    <source>
        <dbReference type="ARBA" id="ARBA00023157"/>
    </source>
</evidence>
<keyword evidence="2 3" id="KW-1015">Disulfide bond</keyword>
<dbReference type="InterPro" id="IPR001938">
    <property type="entry name" value="Thaumatin"/>
</dbReference>
<sequence>MAAATAPAALGLSIFLVQLLLQGHKRKAFVNFAWLCNYLLVFFCFGCACLASECRMFYVRNNCPYPVWPATLGSPQLPQTGFLLQSSAAVPLAAPPRWSGRLWGRSLCSMDPSGRFSCATGDCGTGQLACDGAGGVPPATLTEFTLDGDDGNDYYDVSNVDGFNIPVMVTPLGGSGCRTASCAANMNALCPGELQVVSGGCVVACKSGCLAFGTDAYCCTAGFGSPESCKPTNYSVVFKSACPLARSYAYDNDGSALTCAGVDYLVDFCP</sequence>
<organism evidence="5 6">
    <name type="scientific">Colocasia esculenta</name>
    <name type="common">Wild taro</name>
    <name type="synonym">Arum esculentum</name>
    <dbReference type="NCBI Taxonomy" id="4460"/>
    <lineage>
        <taxon>Eukaryota</taxon>
        <taxon>Viridiplantae</taxon>
        <taxon>Streptophyta</taxon>
        <taxon>Embryophyta</taxon>
        <taxon>Tracheophyta</taxon>
        <taxon>Spermatophyta</taxon>
        <taxon>Magnoliopsida</taxon>
        <taxon>Liliopsida</taxon>
        <taxon>Araceae</taxon>
        <taxon>Aroideae</taxon>
        <taxon>Colocasieae</taxon>
        <taxon>Colocasia</taxon>
    </lineage>
</organism>
<dbReference type="Proteomes" id="UP000652761">
    <property type="component" value="Unassembled WGS sequence"/>
</dbReference>
<keyword evidence="4" id="KW-1133">Transmembrane helix</keyword>
<protein>
    <recommendedName>
        <fullName evidence="7">Thaumatin-like protein</fullName>
    </recommendedName>
</protein>
<feature type="transmembrane region" description="Helical" evidence="4">
    <location>
        <begin position="32"/>
        <end position="51"/>
    </location>
</feature>
<feature type="disulfide bond" evidence="3">
    <location>
        <begin position="123"/>
        <end position="130"/>
    </location>
</feature>
<feature type="disulfide bond" evidence="3">
    <location>
        <begin position="182"/>
        <end position="242"/>
    </location>
</feature>
<evidence type="ECO:0000313" key="6">
    <source>
        <dbReference type="Proteomes" id="UP000652761"/>
    </source>
</evidence>
<evidence type="ECO:0000313" key="5">
    <source>
        <dbReference type="EMBL" id="MQM15649.1"/>
    </source>
</evidence>
<proteinExistence type="inferred from homology"/>
<dbReference type="OrthoDB" id="2020591at2759"/>
<feature type="disulfide bond" evidence="3">
    <location>
        <begin position="190"/>
        <end position="205"/>
    </location>
</feature>